<evidence type="ECO:0000259" key="4">
    <source>
        <dbReference type="Pfam" id="PF17389"/>
    </source>
</evidence>
<keyword evidence="3" id="KW-0378">Hydrolase</keyword>
<organism evidence="6 7">
    <name type="scientific">Prorocentrum cordatum</name>
    <dbReference type="NCBI Taxonomy" id="2364126"/>
    <lineage>
        <taxon>Eukaryota</taxon>
        <taxon>Sar</taxon>
        <taxon>Alveolata</taxon>
        <taxon>Dinophyceae</taxon>
        <taxon>Prorocentrales</taxon>
        <taxon>Prorocentraceae</taxon>
        <taxon>Prorocentrum</taxon>
    </lineage>
</organism>
<gene>
    <name evidence="6" type="ORF">PCOR1329_LOCUS66995</name>
</gene>
<dbReference type="Pfam" id="PF17390">
    <property type="entry name" value="Bac_rhamnosid_C"/>
    <property type="match status" value="1"/>
</dbReference>
<name>A0ABN9WK62_9DINO</name>
<dbReference type="PANTHER" id="PTHR33307:SF6">
    <property type="entry name" value="ALPHA-RHAMNOSIDASE (EUROFUNG)-RELATED"/>
    <property type="match status" value="1"/>
</dbReference>
<reference evidence="6" key="1">
    <citation type="submission" date="2023-10" db="EMBL/GenBank/DDBJ databases">
        <authorList>
            <person name="Chen Y."/>
            <person name="Shah S."/>
            <person name="Dougan E. K."/>
            <person name="Thang M."/>
            <person name="Chan C."/>
        </authorList>
    </citation>
    <scope>NUCLEOTIDE SEQUENCE [LARGE SCALE GENOMIC DNA]</scope>
</reference>
<dbReference type="InterPro" id="IPR016007">
    <property type="entry name" value="Alpha_rhamnosid"/>
</dbReference>
<keyword evidence="7" id="KW-1185">Reference proteome</keyword>
<dbReference type="Proteomes" id="UP001189429">
    <property type="component" value="Unassembled WGS sequence"/>
</dbReference>
<evidence type="ECO:0000256" key="2">
    <source>
        <dbReference type="ARBA" id="ARBA00012652"/>
    </source>
</evidence>
<dbReference type="PANTHER" id="PTHR33307">
    <property type="entry name" value="ALPHA-RHAMNOSIDASE (EUROFUNG)"/>
    <property type="match status" value="1"/>
</dbReference>
<accession>A0ABN9WK62</accession>
<dbReference type="InterPro" id="IPR035398">
    <property type="entry name" value="Bac_rhamnosid_C"/>
</dbReference>
<evidence type="ECO:0000259" key="5">
    <source>
        <dbReference type="Pfam" id="PF17390"/>
    </source>
</evidence>
<evidence type="ECO:0000256" key="1">
    <source>
        <dbReference type="ARBA" id="ARBA00001445"/>
    </source>
</evidence>
<dbReference type="Pfam" id="PF17389">
    <property type="entry name" value="Bac_rhamnosid6H"/>
    <property type="match status" value="1"/>
</dbReference>
<dbReference type="InterPro" id="IPR035396">
    <property type="entry name" value="Bac_rhamnosid6H"/>
</dbReference>
<dbReference type="InterPro" id="IPR012341">
    <property type="entry name" value="6hp_glycosidase-like_sf"/>
</dbReference>
<dbReference type="EMBL" id="CAUYUJ010018660">
    <property type="protein sequence ID" value="CAK0885365.1"/>
    <property type="molecule type" value="Genomic_DNA"/>
</dbReference>
<evidence type="ECO:0000256" key="3">
    <source>
        <dbReference type="ARBA" id="ARBA00022801"/>
    </source>
</evidence>
<evidence type="ECO:0000313" key="7">
    <source>
        <dbReference type="Proteomes" id="UP001189429"/>
    </source>
</evidence>
<protein>
    <recommendedName>
        <fullName evidence="2">alpha-L-rhamnosidase</fullName>
        <ecNumber evidence="2">3.2.1.40</ecNumber>
    </recommendedName>
</protein>
<feature type="domain" description="Alpha-L-rhamnosidase C-terminal" evidence="5">
    <location>
        <begin position="343"/>
        <end position="407"/>
    </location>
</feature>
<dbReference type="Gene3D" id="2.60.420.10">
    <property type="entry name" value="Maltose phosphorylase, domain 3"/>
    <property type="match status" value="1"/>
</dbReference>
<dbReference type="SUPFAM" id="SSF48208">
    <property type="entry name" value="Six-hairpin glycosidases"/>
    <property type="match status" value="1"/>
</dbReference>
<dbReference type="EC" id="3.2.1.40" evidence="2"/>
<sequence length="459" mass="50467">MNGTMRTPTLTPGWWDSTLNSVFELMRYTLQAGVLDTYTDSNTRERRPYEADGFIAAAARILVQREYMWPRHSHAWVIQYPTSPVEWKQLTPFLGWQDYMATGQPDLARAFTETMYDRTMISYLENGTGILDTSKMGQHIVDWMPKGREEDETVGLGEFTASNHHSVSNAYCAHGLELLSKMMKAAGDDEKAADFGKQASDLKQAITKYMWNGTAYCDGVCSEVGGKSLIMSNMFTLFFGMVPPENIPSVWKTIKNWGLEEIGDYGAFFYLGALSSSYYAPLFSLPDDGSAVLTALTKCDKYSWCSGLRDDNLTMTRESWHDGTYSHPWGTSGMVGFFWGILGVHQTAPGFASATIRPKLGSLTHAEGTVPTLRGYIKVKAQPASVDVELPCNVDATLCLPRSSADKAIANVESTTLLLDGVTVTAVQDGNHICAKQPVTCGAGGAARRLTSSARVLFT</sequence>
<proteinExistence type="predicted"/>
<evidence type="ECO:0000313" key="6">
    <source>
        <dbReference type="EMBL" id="CAK0885365.1"/>
    </source>
</evidence>
<comment type="caution">
    <text evidence="6">The sequence shown here is derived from an EMBL/GenBank/DDBJ whole genome shotgun (WGS) entry which is preliminary data.</text>
</comment>
<dbReference type="Gene3D" id="1.50.10.10">
    <property type="match status" value="1"/>
</dbReference>
<comment type="catalytic activity">
    <reaction evidence="1">
        <text>Hydrolysis of terminal non-reducing alpha-L-rhamnose residues in alpha-L-rhamnosides.</text>
        <dbReference type="EC" id="3.2.1.40"/>
    </reaction>
</comment>
<dbReference type="InterPro" id="IPR008928">
    <property type="entry name" value="6-hairpin_glycosidase_sf"/>
</dbReference>
<feature type="domain" description="Alpha-L-rhamnosidase six-hairpin glycosidase" evidence="4">
    <location>
        <begin position="16"/>
        <end position="321"/>
    </location>
</feature>